<dbReference type="AlphaFoldDB" id="A0A8J7M9E0"/>
<reference evidence="1" key="1">
    <citation type="submission" date="2020-12" db="EMBL/GenBank/DDBJ databases">
        <title>Bacterial taxonomy.</title>
        <authorList>
            <person name="Pan X."/>
        </authorList>
    </citation>
    <scope>NUCLEOTIDE SEQUENCE</scope>
    <source>
        <strain evidence="1">M0105</strain>
    </source>
</reference>
<evidence type="ECO:0000313" key="1">
    <source>
        <dbReference type="EMBL" id="MBK0400147.1"/>
    </source>
</evidence>
<evidence type="ECO:0000313" key="2">
    <source>
        <dbReference type="Proteomes" id="UP000655420"/>
    </source>
</evidence>
<organism evidence="1 2">
    <name type="scientific">Thermohalobaculum xanthum</name>
    <dbReference type="NCBI Taxonomy" id="2753746"/>
    <lineage>
        <taxon>Bacteria</taxon>
        <taxon>Pseudomonadati</taxon>
        <taxon>Pseudomonadota</taxon>
        <taxon>Alphaproteobacteria</taxon>
        <taxon>Rhodobacterales</taxon>
        <taxon>Paracoccaceae</taxon>
        <taxon>Thermohalobaculum</taxon>
    </lineage>
</organism>
<sequence length="66" mass="7108">MKPRPQDGAPEIIADLASEAAAMAHSLRGSFLVYEGNRDQVTADLSKQLAAFYGNAVYTLRAIVAR</sequence>
<dbReference type="RefSeq" id="WP_200610533.1">
    <property type="nucleotide sequence ID" value="NZ_JAEHHL010000007.1"/>
</dbReference>
<accession>A0A8J7M9E0</accession>
<dbReference type="EMBL" id="JAEHHL010000007">
    <property type="protein sequence ID" value="MBK0400147.1"/>
    <property type="molecule type" value="Genomic_DNA"/>
</dbReference>
<keyword evidence="2" id="KW-1185">Reference proteome</keyword>
<dbReference type="Proteomes" id="UP000655420">
    <property type="component" value="Unassembled WGS sequence"/>
</dbReference>
<protein>
    <submittedName>
        <fullName evidence="1">Uncharacterized protein</fullName>
    </submittedName>
</protein>
<comment type="caution">
    <text evidence="1">The sequence shown here is derived from an EMBL/GenBank/DDBJ whole genome shotgun (WGS) entry which is preliminary data.</text>
</comment>
<name>A0A8J7M9E0_9RHOB</name>
<proteinExistence type="predicted"/>
<gene>
    <name evidence="1" type="ORF">H0I76_13190</name>
</gene>